<evidence type="ECO:0000313" key="4">
    <source>
        <dbReference type="Proteomes" id="UP000030746"/>
    </source>
</evidence>
<reference evidence="3 4" key="1">
    <citation type="journal article" date="2013" name="Nature">
        <title>Insights into bilaterian evolution from three spiralian genomes.</title>
        <authorList>
            <person name="Simakov O."/>
            <person name="Marletaz F."/>
            <person name="Cho S.J."/>
            <person name="Edsinger-Gonzales E."/>
            <person name="Havlak P."/>
            <person name="Hellsten U."/>
            <person name="Kuo D.H."/>
            <person name="Larsson T."/>
            <person name="Lv J."/>
            <person name="Arendt D."/>
            <person name="Savage R."/>
            <person name="Osoegawa K."/>
            <person name="de Jong P."/>
            <person name="Grimwood J."/>
            <person name="Chapman J.A."/>
            <person name="Shapiro H."/>
            <person name="Aerts A."/>
            <person name="Otillar R.P."/>
            <person name="Terry A.Y."/>
            <person name="Boore J.L."/>
            <person name="Grigoriev I.V."/>
            <person name="Lindberg D.R."/>
            <person name="Seaver E.C."/>
            <person name="Weisblat D.A."/>
            <person name="Putnam N.H."/>
            <person name="Rokhsar D.S."/>
        </authorList>
    </citation>
    <scope>NUCLEOTIDE SEQUENCE [LARGE SCALE GENOMIC DNA]</scope>
</reference>
<dbReference type="RefSeq" id="XP_009049094.1">
    <property type="nucleotide sequence ID" value="XM_009050846.1"/>
</dbReference>
<dbReference type="KEGG" id="lgi:LOTGIDRAFT_173368"/>
<proteinExistence type="predicted"/>
<evidence type="ECO:0000256" key="1">
    <source>
        <dbReference type="SAM" id="MobiDB-lite"/>
    </source>
</evidence>
<dbReference type="EMBL" id="KB200814">
    <property type="protein sequence ID" value="ESP00209.1"/>
    <property type="molecule type" value="Genomic_DNA"/>
</dbReference>
<feature type="region of interest" description="Disordered" evidence="1">
    <location>
        <begin position="272"/>
        <end position="297"/>
    </location>
</feature>
<dbReference type="CTD" id="20242353"/>
<feature type="compositionally biased region" description="Polar residues" evidence="1">
    <location>
        <begin position="286"/>
        <end position="297"/>
    </location>
</feature>
<organism evidence="3 4">
    <name type="scientific">Lottia gigantea</name>
    <name type="common">Giant owl limpet</name>
    <dbReference type="NCBI Taxonomy" id="225164"/>
    <lineage>
        <taxon>Eukaryota</taxon>
        <taxon>Metazoa</taxon>
        <taxon>Spiralia</taxon>
        <taxon>Lophotrochozoa</taxon>
        <taxon>Mollusca</taxon>
        <taxon>Gastropoda</taxon>
        <taxon>Patellogastropoda</taxon>
        <taxon>Lottioidea</taxon>
        <taxon>Lottiidae</taxon>
        <taxon>Lottia</taxon>
    </lineage>
</organism>
<evidence type="ECO:0000256" key="2">
    <source>
        <dbReference type="SAM" id="Phobius"/>
    </source>
</evidence>
<keyword evidence="2" id="KW-0472">Membrane</keyword>
<accession>V4A8B5</accession>
<name>V4A8B5_LOTGI</name>
<sequence length="297" mass="33898">MPVHFNQKLEIYNQCNGKRTCDVIFPTDSPVKLEIPYVCESEADLRLISTRFAQNAVTFPIFSLWGKDYTKGEILNCECQMEIPKNMSALIEVFFIYLDPEACNKVIFSNKNIPIFSCNKYGLRLLYGPQGNIEGDMKIQIKDLVIEGDEVIYFKLRGENMNINCNGCSYNSDSPESPESPEVSESFMYHVILGTVFGILAVVFLVVAVCVLYRLRKRKLSRQRGQRSPQQIIENEHYDYIDDDAPTNMKNNCHSHQYLDLINSPDGYLTPQVPAAHQRPLGPRTSAESSYNRIVVQ</sequence>
<dbReference type="Proteomes" id="UP000030746">
    <property type="component" value="Unassembled WGS sequence"/>
</dbReference>
<protein>
    <submittedName>
        <fullName evidence="3">Uncharacterized protein</fullName>
    </submittedName>
</protein>
<evidence type="ECO:0000313" key="3">
    <source>
        <dbReference type="EMBL" id="ESP00209.1"/>
    </source>
</evidence>
<dbReference type="HOGENOM" id="CLU_937765_0_0_1"/>
<dbReference type="AlphaFoldDB" id="V4A8B5"/>
<keyword evidence="2" id="KW-0812">Transmembrane</keyword>
<dbReference type="GeneID" id="20242353"/>
<feature type="transmembrane region" description="Helical" evidence="2">
    <location>
        <begin position="187"/>
        <end position="215"/>
    </location>
</feature>
<gene>
    <name evidence="3" type="ORF">LOTGIDRAFT_173368</name>
</gene>
<keyword evidence="4" id="KW-1185">Reference proteome</keyword>
<keyword evidence="2" id="KW-1133">Transmembrane helix</keyword>